<reference evidence="2" key="1">
    <citation type="journal article" date="2020" name="Stud. Mycol.">
        <title>101 Dothideomycetes genomes: a test case for predicting lifestyles and emergence of pathogens.</title>
        <authorList>
            <person name="Haridas S."/>
            <person name="Albert R."/>
            <person name="Binder M."/>
            <person name="Bloem J."/>
            <person name="Labutti K."/>
            <person name="Salamov A."/>
            <person name="Andreopoulos B."/>
            <person name="Baker S."/>
            <person name="Barry K."/>
            <person name="Bills G."/>
            <person name="Bluhm B."/>
            <person name="Cannon C."/>
            <person name="Castanera R."/>
            <person name="Culley D."/>
            <person name="Daum C."/>
            <person name="Ezra D."/>
            <person name="Gonzalez J."/>
            <person name="Henrissat B."/>
            <person name="Kuo A."/>
            <person name="Liang C."/>
            <person name="Lipzen A."/>
            <person name="Lutzoni F."/>
            <person name="Magnuson J."/>
            <person name="Mondo S."/>
            <person name="Nolan M."/>
            <person name="Ohm R."/>
            <person name="Pangilinan J."/>
            <person name="Park H.-J."/>
            <person name="Ramirez L."/>
            <person name="Alfaro M."/>
            <person name="Sun H."/>
            <person name="Tritt A."/>
            <person name="Yoshinaga Y."/>
            <person name="Zwiers L.-H."/>
            <person name="Turgeon B."/>
            <person name="Goodwin S."/>
            <person name="Spatafora J."/>
            <person name="Crous P."/>
            <person name="Grigoriev I."/>
        </authorList>
    </citation>
    <scope>NUCLEOTIDE SEQUENCE</scope>
    <source>
        <strain evidence="2">CBS 123094</strain>
    </source>
</reference>
<feature type="compositionally biased region" description="Acidic residues" evidence="1">
    <location>
        <begin position="270"/>
        <end position="282"/>
    </location>
</feature>
<dbReference type="EMBL" id="ML977563">
    <property type="protein sequence ID" value="KAF2005429.1"/>
    <property type="molecule type" value="Genomic_DNA"/>
</dbReference>
<dbReference type="Proteomes" id="UP000799779">
    <property type="component" value="Unassembled WGS sequence"/>
</dbReference>
<proteinExistence type="predicted"/>
<keyword evidence="3" id="KW-1185">Reference proteome</keyword>
<accession>A0A6A5WXF2</accession>
<evidence type="ECO:0000313" key="3">
    <source>
        <dbReference type="Proteomes" id="UP000799779"/>
    </source>
</evidence>
<name>A0A6A5WXF2_9PLEO</name>
<feature type="region of interest" description="Disordered" evidence="1">
    <location>
        <begin position="122"/>
        <end position="168"/>
    </location>
</feature>
<feature type="region of interest" description="Disordered" evidence="1">
    <location>
        <begin position="270"/>
        <end position="302"/>
    </location>
</feature>
<feature type="region of interest" description="Disordered" evidence="1">
    <location>
        <begin position="1"/>
        <end position="38"/>
    </location>
</feature>
<feature type="compositionally biased region" description="Basic residues" evidence="1">
    <location>
        <begin position="286"/>
        <end position="295"/>
    </location>
</feature>
<organism evidence="2 3">
    <name type="scientific">Amniculicola lignicola CBS 123094</name>
    <dbReference type="NCBI Taxonomy" id="1392246"/>
    <lineage>
        <taxon>Eukaryota</taxon>
        <taxon>Fungi</taxon>
        <taxon>Dikarya</taxon>
        <taxon>Ascomycota</taxon>
        <taxon>Pezizomycotina</taxon>
        <taxon>Dothideomycetes</taxon>
        <taxon>Pleosporomycetidae</taxon>
        <taxon>Pleosporales</taxon>
        <taxon>Amniculicolaceae</taxon>
        <taxon>Amniculicola</taxon>
    </lineage>
</organism>
<evidence type="ECO:0000256" key="1">
    <source>
        <dbReference type="SAM" id="MobiDB-lite"/>
    </source>
</evidence>
<gene>
    <name evidence="2" type="ORF">P154DRAFT_559955</name>
</gene>
<protein>
    <submittedName>
        <fullName evidence="2">Uncharacterized protein</fullName>
    </submittedName>
</protein>
<feature type="region of interest" description="Disordered" evidence="1">
    <location>
        <begin position="65"/>
        <end position="100"/>
    </location>
</feature>
<dbReference type="AlphaFoldDB" id="A0A6A5WXF2"/>
<dbReference type="OrthoDB" id="3769542at2759"/>
<evidence type="ECO:0000313" key="2">
    <source>
        <dbReference type="EMBL" id="KAF2005429.1"/>
    </source>
</evidence>
<sequence>MDETMDIPSPNSLLDAEGDVDSSFGETPSEDNTAETQAADPLCALGIVNVRQADDSASPTMELCLPEHTAASTASQTEEDVDQAMVPAPEPAGSEASRTEADQAMALTVAPAVSELSPAEAAIVSASEQEPESREDIQQTTEEPVQLPDSPRRVISATEPEGEGNAQETVTQVVMLDVGPRVDSTPIEADESMDDIDDGIASADSSECRADAGTASTIPYTASRYREASRGRRSVTQESSDLPISIYEADEPAEFIIVDDNGGQAIVIDSSDDEIGLDDDDSGQSPRRRAQRKRSTPQSPEMVNWASKEYKIRSAASLTAAWKNMWEQWEQIRAKPDRRLAQTLYRLHKKMFKAWSYELWNKKYCKHDGRRLYRFWEKHGVERKAMRQLTRKRDSELVRKLGRALRRLQEVEEEHLSISVAMNDGECEDCDYVPTQARRLR</sequence>